<dbReference type="InterPro" id="IPR051201">
    <property type="entry name" value="Chloro_Bact_Ser_Proteases"/>
</dbReference>
<dbReference type="AlphaFoldDB" id="A0A1F6M6Z0"/>
<dbReference type="PANTHER" id="PTHR43343:SF3">
    <property type="entry name" value="PROTEASE DO-LIKE 8, CHLOROPLASTIC"/>
    <property type="match status" value="1"/>
</dbReference>
<gene>
    <name evidence="6" type="ORF">A3J66_02485</name>
</gene>
<keyword evidence="4" id="KW-1133">Transmembrane helix</keyword>
<evidence type="ECO:0000259" key="5">
    <source>
        <dbReference type="SMART" id="SM00228"/>
    </source>
</evidence>
<evidence type="ECO:0000313" key="7">
    <source>
        <dbReference type="Proteomes" id="UP000176282"/>
    </source>
</evidence>
<dbReference type="GO" id="GO:0006508">
    <property type="term" value="P:proteolysis"/>
    <property type="evidence" value="ECO:0007669"/>
    <property type="project" value="UniProtKB-KW"/>
</dbReference>
<dbReference type="SMART" id="SM00228">
    <property type="entry name" value="PDZ"/>
    <property type="match status" value="1"/>
</dbReference>
<dbReference type="GO" id="GO:0004252">
    <property type="term" value="F:serine-type endopeptidase activity"/>
    <property type="evidence" value="ECO:0007669"/>
    <property type="project" value="InterPro"/>
</dbReference>
<keyword evidence="1" id="KW-0645">Protease</keyword>
<evidence type="ECO:0000313" key="6">
    <source>
        <dbReference type="EMBL" id="OGH67417.1"/>
    </source>
</evidence>
<dbReference type="PANTHER" id="PTHR43343">
    <property type="entry name" value="PEPTIDASE S12"/>
    <property type="match status" value="1"/>
</dbReference>
<proteinExistence type="predicted"/>
<feature type="domain" description="PDZ" evidence="5">
    <location>
        <begin position="306"/>
        <end position="396"/>
    </location>
</feature>
<evidence type="ECO:0000256" key="2">
    <source>
        <dbReference type="ARBA" id="ARBA00022801"/>
    </source>
</evidence>
<dbReference type="PRINTS" id="PR00834">
    <property type="entry name" value="PROTEASES2C"/>
</dbReference>
<organism evidence="6 7">
    <name type="scientific">Candidatus Magasanikbacteria bacterium RIFCSPHIGHO2_02_FULL_47_14</name>
    <dbReference type="NCBI Taxonomy" id="1798680"/>
    <lineage>
        <taxon>Bacteria</taxon>
        <taxon>Candidatus Magasanikiibacteriota</taxon>
    </lineage>
</organism>
<dbReference type="EMBL" id="MFQB01000034">
    <property type="protein sequence ID" value="OGH67417.1"/>
    <property type="molecule type" value="Genomic_DNA"/>
</dbReference>
<dbReference type="Pfam" id="PF13365">
    <property type="entry name" value="Trypsin_2"/>
    <property type="match status" value="1"/>
</dbReference>
<name>A0A1F6M6Z0_9BACT</name>
<dbReference type="InterPro" id="IPR009003">
    <property type="entry name" value="Peptidase_S1_PA"/>
</dbReference>
<accession>A0A1F6M6Z0</accession>
<evidence type="ECO:0000256" key="1">
    <source>
        <dbReference type="ARBA" id="ARBA00022670"/>
    </source>
</evidence>
<dbReference type="Gene3D" id="2.40.10.120">
    <property type="match status" value="1"/>
</dbReference>
<comment type="caution">
    <text evidence="6">The sequence shown here is derived from an EMBL/GenBank/DDBJ whole genome shotgun (WGS) entry which is preliminary data.</text>
</comment>
<keyword evidence="4" id="KW-0812">Transmembrane</keyword>
<dbReference type="Proteomes" id="UP000176282">
    <property type="component" value="Unassembled WGS sequence"/>
</dbReference>
<feature type="transmembrane region" description="Helical" evidence="4">
    <location>
        <begin position="6"/>
        <end position="29"/>
    </location>
</feature>
<dbReference type="Pfam" id="PF13180">
    <property type="entry name" value="PDZ_2"/>
    <property type="match status" value="1"/>
</dbReference>
<protein>
    <recommendedName>
        <fullName evidence="5">PDZ domain-containing protein</fullName>
    </recommendedName>
</protein>
<dbReference type="SUPFAM" id="SSF50156">
    <property type="entry name" value="PDZ domain-like"/>
    <property type="match status" value="1"/>
</dbReference>
<dbReference type="InterPro" id="IPR036034">
    <property type="entry name" value="PDZ_sf"/>
</dbReference>
<dbReference type="InterPro" id="IPR001940">
    <property type="entry name" value="Peptidase_S1C"/>
</dbReference>
<dbReference type="STRING" id="1798680.A3J66_02485"/>
<dbReference type="SUPFAM" id="SSF50494">
    <property type="entry name" value="Trypsin-like serine proteases"/>
    <property type="match status" value="1"/>
</dbReference>
<keyword evidence="4" id="KW-0472">Membrane</keyword>
<feature type="region of interest" description="Disordered" evidence="3">
    <location>
        <begin position="105"/>
        <end position="126"/>
    </location>
</feature>
<keyword evidence="2" id="KW-0378">Hydrolase</keyword>
<evidence type="ECO:0000256" key="3">
    <source>
        <dbReference type="SAM" id="MobiDB-lite"/>
    </source>
</evidence>
<dbReference type="Gene3D" id="2.30.42.10">
    <property type="match status" value="1"/>
</dbReference>
<sequence length="413" mass="44057">MQENNIRIVVVSAFISGAVAGMIAAPFGLRLFGSDAFRFSYPNVTEQKSTYRPVNDTEADTMAVVEKTNAAVVSVVISKDVSRQAEPDFPFEDFFNFGLPFEVPSDEQNPSDDSEPQTEPQFRQVGGGSGFIIESDGLIVTNRHVVLDETARYTVILASGKEYEARVLAKDPVLDVALLQIDATDLPTLKLGDSDQIRLGQTVIAIGNALAEFGNTVTQGVVSGVGRRVEAGDGRGQTELLDEAIQTDAAINPGNSGGPLLNLAGEVVGINTAVSGRGQSVGFAIPINSVKKTIESVREHGRIIKPWLGVRYAPVTPRLAEANSLPVTYGALIVQGDTQDELAVIPGSPADKAGLVENDIVLEVQGEKLEDKDSLAKLIGKYNVGESITLKILHDSEEKQVSVTLAEFPIGQE</sequence>
<reference evidence="6 7" key="1">
    <citation type="journal article" date="2016" name="Nat. Commun.">
        <title>Thousands of microbial genomes shed light on interconnected biogeochemical processes in an aquifer system.</title>
        <authorList>
            <person name="Anantharaman K."/>
            <person name="Brown C.T."/>
            <person name="Hug L.A."/>
            <person name="Sharon I."/>
            <person name="Castelle C.J."/>
            <person name="Probst A.J."/>
            <person name="Thomas B.C."/>
            <person name="Singh A."/>
            <person name="Wilkins M.J."/>
            <person name="Karaoz U."/>
            <person name="Brodie E.L."/>
            <person name="Williams K.H."/>
            <person name="Hubbard S.S."/>
            <person name="Banfield J.F."/>
        </authorList>
    </citation>
    <scope>NUCLEOTIDE SEQUENCE [LARGE SCALE GENOMIC DNA]</scope>
</reference>
<evidence type="ECO:0000256" key="4">
    <source>
        <dbReference type="SAM" id="Phobius"/>
    </source>
</evidence>
<dbReference type="InterPro" id="IPR001478">
    <property type="entry name" value="PDZ"/>
</dbReference>